<dbReference type="RefSeq" id="WP_260729137.1">
    <property type="nucleotide sequence ID" value="NZ_BAAABS010000028.1"/>
</dbReference>
<dbReference type="Pfam" id="PF00903">
    <property type="entry name" value="Glyoxalase"/>
    <property type="match status" value="1"/>
</dbReference>
<accession>A0ABY5ZG78</accession>
<feature type="domain" description="VOC" evidence="1">
    <location>
        <begin position="150"/>
        <end position="267"/>
    </location>
</feature>
<organism evidence="2 3">
    <name type="scientific">Dactylosporangium roseum</name>
    <dbReference type="NCBI Taxonomy" id="47989"/>
    <lineage>
        <taxon>Bacteria</taxon>
        <taxon>Bacillati</taxon>
        <taxon>Actinomycetota</taxon>
        <taxon>Actinomycetes</taxon>
        <taxon>Micromonosporales</taxon>
        <taxon>Micromonosporaceae</taxon>
        <taxon>Dactylosporangium</taxon>
    </lineage>
</organism>
<dbReference type="InterPro" id="IPR004360">
    <property type="entry name" value="Glyas_Fos-R_dOase_dom"/>
</dbReference>
<dbReference type="SUPFAM" id="SSF54593">
    <property type="entry name" value="Glyoxalase/Bleomycin resistance protein/Dihydroxybiphenyl dioxygenase"/>
    <property type="match status" value="2"/>
</dbReference>
<feature type="domain" description="VOC" evidence="1">
    <location>
        <begin position="9"/>
        <end position="127"/>
    </location>
</feature>
<protein>
    <submittedName>
        <fullName evidence="2">VOC family protein</fullName>
    </submittedName>
</protein>
<dbReference type="InterPro" id="IPR029068">
    <property type="entry name" value="Glyas_Bleomycin-R_OHBP_Dase"/>
</dbReference>
<name>A0ABY5ZG78_9ACTN</name>
<evidence type="ECO:0000313" key="2">
    <source>
        <dbReference type="EMBL" id="UWZ39708.1"/>
    </source>
</evidence>
<dbReference type="Pfam" id="PF22632">
    <property type="entry name" value="BphC_D1"/>
    <property type="match status" value="1"/>
</dbReference>
<dbReference type="Proteomes" id="UP001058271">
    <property type="component" value="Chromosome"/>
</dbReference>
<evidence type="ECO:0000259" key="1">
    <source>
        <dbReference type="PROSITE" id="PS51819"/>
    </source>
</evidence>
<reference evidence="2" key="1">
    <citation type="submission" date="2021-04" db="EMBL/GenBank/DDBJ databases">
        <title>Biosynthetic gene clusters of Dactylosporangioum roseum.</title>
        <authorList>
            <person name="Hartkoorn R.C."/>
            <person name="Beaudoing E."/>
            <person name="Hot D."/>
            <person name="Moureu S."/>
        </authorList>
    </citation>
    <scope>NUCLEOTIDE SEQUENCE</scope>
    <source>
        <strain evidence="2">NRRL B-16295</strain>
    </source>
</reference>
<evidence type="ECO:0000313" key="3">
    <source>
        <dbReference type="Proteomes" id="UP001058271"/>
    </source>
</evidence>
<dbReference type="Gene3D" id="3.10.180.10">
    <property type="entry name" value="2,3-Dihydroxybiphenyl 1,2-Dioxygenase, domain 1"/>
    <property type="match status" value="2"/>
</dbReference>
<dbReference type="InterPro" id="IPR037523">
    <property type="entry name" value="VOC_core"/>
</dbReference>
<dbReference type="PROSITE" id="PS51819">
    <property type="entry name" value="VOC"/>
    <property type="match status" value="2"/>
</dbReference>
<sequence length="291" mass="32196">MAVFDFALELAFVEIDTTRLGAWKSLAEEVLGLATESVDADGRAALLLRADRARYRVVVREADVDRIVRIVYRVGDQAELDRLTRRFEELSIPHGRGSGWPLPTGRPSEAYVDVTDPAGNDLRFTWAVPEESDSALPSSGITYSDHRLGALGHVVLIVPDLVESVTFYTEVLGFRISDYIGDGPGRLAFLRCNERHHTVAFQAGSTPRVDHLMLEVDDIDDLGCVYDKARALPATVLSEPGRHTNDLAISFYLKTPLEGLEIEFATGGIDVTEPWSVNWHEGGSIWGHKRP</sequence>
<proteinExistence type="predicted"/>
<gene>
    <name evidence="2" type="ORF">Drose_16705</name>
</gene>
<dbReference type="EMBL" id="CP073721">
    <property type="protein sequence ID" value="UWZ39708.1"/>
    <property type="molecule type" value="Genomic_DNA"/>
</dbReference>
<keyword evidence="3" id="KW-1185">Reference proteome</keyword>